<dbReference type="Gene3D" id="1.20.1250.20">
    <property type="entry name" value="MFS general substrate transporter like domains"/>
    <property type="match status" value="1"/>
</dbReference>
<evidence type="ECO:0000256" key="4">
    <source>
        <dbReference type="ARBA" id="ARBA00023136"/>
    </source>
</evidence>
<dbReference type="WBParaSite" id="PgB11_g076_t01">
    <property type="protein sequence ID" value="PgB11_g076_t01"/>
    <property type="gene ID" value="PgB11_g076"/>
</dbReference>
<reference evidence="7 8" key="1">
    <citation type="submission" date="2022-11" db="UniProtKB">
        <authorList>
            <consortium name="WormBaseParasite"/>
        </authorList>
    </citation>
    <scope>IDENTIFICATION</scope>
</reference>
<proteinExistence type="predicted"/>
<protein>
    <submittedName>
        <fullName evidence="7 8">Proton-coupled folate transporter</fullName>
    </submittedName>
</protein>
<dbReference type="PANTHER" id="PTHR23507:SF1">
    <property type="entry name" value="FI18259P1-RELATED"/>
    <property type="match status" value="1"/>
</dbReference>
<dbReference type="InterPro" id="IPR011701">
    <property type="entry name" value="MFS"/>
</dbReference>
<evidence type="ECO:0000313" key="8">
    <source>
        <dbReference type="WBParaSite" id="PgB11_g076_t02"/>
    </source>
</evidence>
<dbReference type="WBParaSite" id="PgB11_g076_t05">
    <property type="protein sequence ID" value="PgB11_g076_t05"/>
    <property type="gene ID" value="PgB11_g076"/>
</dbReference>
<organism evidence="6 8">
    <name type="scientific">Parascaris univalens</name>
    <name type="common">Nematode worm</name>
    <dbReference type="NCBI Taxonomy" id="6257"/>
    <lineage>
        <taxon>Eukaryota</taxon>
        <taxon>Metazoa</taxon>
        <taxon>Ecdysozoa</taxon>
        <taxon>Nematoda</taxon>
        <taxon>Chromadorea</taxon>
        <taxon>Rhabditida</taxon>
        <taxon>Spirurina</taxon>
        <taxon>Ascaridomorpha</taxon>
        <taxon>Ascaridoidea</taxon>
        <taxon>Ascarididae</taxon>
        <taxon>Parascaris</taxon>
    </lineage>
</organism>
<comment type="subcellular location">
    <subcellularLocation>
        <location evidence="1">Membrane</location>
        <topology evidence="1">Multi-pass membrane protein</topology>
    </subcellularLocation>
</comment>
<dbReference type="WBParaSite" id="PgB11_g076_t03">
    <property type="protein sequence ID" value="PgB11_g076_t03"/>
    <property type="gene ID" value="PgB11_g076"/>
</dbReference>
<dbReference type="SUPFAM" id="SSF103473">
    <property type="entry name" value="MFS general substrate transporter"/>
    <property type="match status" value="1"/>
</dbReference>
<dbReference type="WBParaSite" id="PgB11_g076_t04">
    <property type="protein sequence ID" value="PgB11_g076_t04"/>
    <property type="gene ID" value="PgB11_g076"/>
</dbReference>
<feature type="transmembrane region" description="Helical" evidence="5">
    <location>
        <begin position="12"/>
        <end position="33"/>
    </location>
</feature>
<keyword evidence="3 5" id="KW-1133">Transmembrane helix</keyword>
<feature type="transmembrane region" description="Helical" evidence="5">
    <location>
        <begin position="304"/>
        <end position="322"/>
    </location>
</feature>
<dbReference type="Proteomes" id="UP000887569">
    <property type="component" value="Unplaced"/>
</dbReference>
<dbReference type="PANTHER" id="PTHR23507">
    <property type="entry name" value="ZGC:174356"/>
    <property type="match status" value="1"/>
</dbReference>
<sequence>MASRGAFLAGVHRIFALISVEPALALYIFTSFIKYPVFQALLYEKSCIARYHDAVRCGNTSAVHSDILLQKDANQLFLYSSLCLLLPSIPTALLLGSLSDVWSAKIPILIPLLGLIVGDVNYVVQSTFFNFDARWLLLSDIISGFTGGYAALMGMMFSCSMKQTDPAHRSRRMALLEGSIGIGATLGFALAGLVRESLGFSKTFILLMGLRMICFVYIVAIVNEIKPDKQQQSLNQSLLSRIVRATSRRLAEVYEVVTRSRPSRSVLLLVLVAFAVELLAFAGVNDIQYSFFRFKLKWTDKEYGWYKGLSYAFSTVTVLSIYPWMKNRGVRDMMLCAIALTTKIASLLATAFVFDNWFAYATTPLSALNRFIATSLRATASQTVDVVEQGKVFSVMSLTDGVTSVCGSVIFNSLYPRTLPSLSFLSFVIVAAMLLIPLFISLYLLTERAHTNAAAASNSEILDERKQ</sequence>
<feature type="transmembrane region" description="Helical" evidence="5">
    <location>
        <begin position="266"/>
        <end position="284"/>
    </location>
</feature>
<feature type="transmembrane region" description="Helical" evidence="5">
    <location>
        <begin position="200"/>
        <end position="222"/>
    </location>
</feature>
<evidence type="ECO:0000256" key="3">
    <source>
        <dbReference type="ARBA" id="ARBA00022989"/>
    </source>
</evidence>
<evidence type="ECO:0000256" key="2">
    <source>
        <dbReference type="ARBA" id="ARBA00022692"/>
    </source>
</evidence>
<feature type="transmembrane region" description="Helical" evidence="5">
    <location>
        <begin position="108"/>
        <end position="129"/>
    </location>
</feature>
<accession>A0A914ZPB9</accession>
<feature type="transmembrane region" description="Helical" evidence="5">
    <location>
        <begin position="141"/>
        <end position="161"/>
    </location>
</feature>
<evidence type="ECO:0000256" key="5">
    <source>
        <dbReference type="SAM" id="Phobius"/>
    </source>
</evidence>
<keyword evidence="6" id="KW-1185">Reference proteome</keyword>
<name>A0A914ZPB9_PARUN</name>
<feature type="transmembrane region" description="Helical" evidence="5">
    <location>
        <begin position="334"/>
        <end position="354"/>
    </location>
</feature>
<feature type="transmembrane region" description="Helical" evidence="5">
    <location>
        <begin position="76"/>
        <end position="96"/>
    </location>
</feature>
<dbReference type="InterPro" id="IPR036259">
    <property type="entry name" value="MFS_trans_sf"/>
</dbReference>
<dbReference type="GO" id="GO:0022857">
    <property type="term" value="F:transmembrane transporter activity"/>
    <property type="evidence" value="ECO:0007669"/>
    <property type="project" value="InterPro"/>
</dbReference>
<feature type="transmembrane region" description="Helical" evidence="5">
    <location>
        <begin position="173"/>
        <end position="194"/>
    </location>
</feature>
<keyword evidence="2 5" id="KW-0812">Transmembrane</keyword>
<dbReference type="WBParaSite" id="PgB11_g076_t02">
    <property type="protein sequence ID" value="PgB11_g076_t02"/>
    <property type="gene ID" value="PgB11_g076"/>
</dbReference>
<keyword evidence="4 5" id="KW-0472">Membrane</keyword>
<dbReference type="GO" id="GO:0016020">
    <property type="term" value="C:membrane"/>
    <property type="evidence" value="ECO:0007669"/>
    <property type="project" value="UniProtKB-SubCell"/>
</dbReference>
<evidence type="ECO:0000256" key="1">
    <source>
        <dbReference type="ARBA" id="ARBA00004141"/>
    </source>
</evidence>
<evidence type="ECO:0000313" key="6">
    <source>
        <dbReference type="Proteomes" id="UP000887569"/>
    </source>
</evidence>
<dbReference type="AlphaFoldDB" id="A0A914ZPB9"/>
<evidence type="ECO:0000313" key="7">
    <source>
        <dbReference type="WBParaSite" id="PgB11_g076_t01"/>
    </source>
</evidence>
<feature type="transmembrane region" description="Helical" evidence="5">
    <location>
        <begin position="424"/>
        <end position="445"/>
    </location>
</feature>
<dbReference type="Pfam" id="PF07690">
    <property type="entry name" value="MFS_1"/>
    <property type="match status" value="1"/>
</dbReference>